<dbReference type="SMART" id="SM00645">
    <property type="entry name" value="Pept_C1"/>
    <property type="match status" value="1"/>
</dbReference>
<gene>
    <name evidence="5" type="ORF">PAPYR_4434</name>
</gene>
<dbReference type="InterPro" id="IPR025660">
    <property type="entry name" value="Pept_his_AS"/>
</dbReference>
<name>A0ABQ8UQQ5_9EUKA</name>
<dbReference type="InterPro" id="IPR025661">
    <property type="entry name" value="Pept_asp_AS"/>
</dbReference>
<evidence type="ECO:0000256" key="1">
    <source>
        <dbReference type="ARBA" id="ARBA00008455"/>
    </source>
</evidence>
<dbReference type="Proteomes" id="UP001141327">
    <property type="component" value="Unassembled WGS sequence"/>
</dbReference>
<keyword evidence="5" id="KW-0645">Protease</keyword>
<organism evidence="5 6">
    <name type="scientific">Paratrimastix pyriformis</name>
    <dbReference type="NCBI Taxonomy" id="342808"/>
    <lineage>
        <taxon>Eukaryota</taxon>
        <taxon>Metamonada</taxon>
        <taxon>Preaxostyla</taxon>
        <taxon>Paratrimastigidae</taxon>
        <taxon>Paratrimastix</taxon>
    </lineage>
</organism>
<keyword evidence="6" id="KW-1185">Reference proteome</keyword>
<dbReference type="EMBL" id="JAPMOS010000018">
    <property type="protein sequence ID" value="KAJ4459679.1"/>
    <property type="molecule type" value="Genomic_DNA"/>
</dbReference>
<dbReference type="InterPro" id="IPR036790">
    <property type="entry name" value="Frizzled_dom_sf"/>
</dbReference>
<dbReference type="Gene3D" id="1.10.2000.10">
    <property type="entry name" value="Frizzled cysteine-rich domain"/>
    <property type="match status" value="1"/>
</dbReference>
<dbReference type="InterPro" id="IPR013128">
    <property type="entry name" value="Peptidase_C1A"/>
</dbReference>
<dbReference type="InterPro" id="IPR038765">
    <property type="entry name" value="Papain-like_cys_pep_sf"/>
</dbReference>
<dbReference type="PROSITE" id="PS00639">
    <property type="entry name" value="THIOL_PROTEASE_HIS"/>
    <property type="match status" value="1"/>
</dbReference>
<evidence type="ECO:0000256" key="3">
    <source>
        <dbReference type="SAM" id="MobiDB-lite"/>
    </source>
</evidence>
<dbReference type="Pfam" id="PF00112">
    <property type="entry name" value="Peptidase_C1"/>
    <property type="match status" value="1"/>
</dbReference>
<evidence type="ECO:0000256" key="2">
    <source>
        <dbReference type="ARBA" id="ARBA00023157"/>
    </source>
</evidence>
<dbReference type="SUPFAM" id="SSF54001">
    <property type="entry name" value="Cysteine proteinases"/>
    <property type="match status" value="1"/>
</dbReference>
<proteinExistence type="inferred from homology"/>
<dbReference type="InterPro" id="IPR000668">
    <property type="entry name" value="Peptidase_C1A_C"/>
</dbReference>
<dbReference type="InterPro" id="IPR020067">
    <property type="entry name" value="Frizzled_dom"/>
</dbReference>
<dbReference type="InterPro" id="IPR000169">
    <property type="entry name" value="Pept_cys_AS"/>
</dbReference>
<dbReference type="GO" id="GO:0008233">
    <property type="term" value="F:peptidase activity"/>
    <property type="evidence" value="ECO:0007669"/>
    <property type="project" value="UniProtKB-KW"/>
</dbReference>
<dbReference type="Gene3D" id="3.90.70.10">
    <property type="entry name" value="Cysteine proteinases"/>
    <property type="match status" value="1"/>
</dbReference>
<evidence type="ECO:0000259" key="4">
    <source>
        <dbReference type="PROSITE" id="PS50038"/>
    </source>
</evidence>
<dbReference type="PANTHER" id="PTHR12411">
    <property type="entry name" value="CYSTEINE PROTEASE FAMILY C1-RELATED"/>
    <property type="match status" value="1"/>
</dbReference>
<keyword evidence="5" id="KW-0378">Hydrolase</keyword>
<dbReference type="PROSITE" id="PS00640">
    <property type="entry name" value="THIOL_PROTEASE_ASN"/>
    <property type="match status" value="1"/>
</dbReference>
<dbReference type="CDD" id="cd02620">
    <property type="entry name" value="Peptidase_C1A_CathepsinB"/>
    <property type="match status" value="1"/>
</dbReference>
<evidence type="ECO:0000313" key="6">
    <source>
        <dbReference type="Proteomes" id="UP001141327"/>
    </source>
</evidence>
<comment type="similarity">
    <text evidence="1">Belongs to the peptidase C1 family.</text>
</comment>
<protein>
    <submittedName>
        <fullName evidence="5">Cathepsin B2 cysteine protease</fullName>
    </submittedName>
</protein>
<comment type="caution">
    <text evidence="5">The sequence shown here is derived from an EMBL/GenBank/DDBJ whole genome shotgun (WGS) entry which is preliminary data.</text>
</comment>
<dbReference type="PROSITE" id="PS50038">
    <property type="entry name" value="FZ"/>
    <property type="match status" value="1"/>
</dbReference>
<dbReference type="GO" id="GO:0006508">
    <property type="term" value="P:proteolysis"/>
    <property type="evidence" value="ECO:0007669"/>
    <property type="project" value="UniProtKB-KW"/>
</dbReference>
<feature type="domain" description="FZ" evidence="4">
    <location>
        <begin position="327"/>
        <end position="447"/>
    </location>
</feature>
<dbReference type="SUPFAM" id="SSF63501">
    <property type="entry name" value="Frizzled cysteine-rich domain"/>
    <property type="match status" value="1"/>
</dbReference>
<evidence type="ECO:0000313" key="5">
    <source>
        <dbReference type="EMBL" id="KAJ4459679.1"/>
    </source>
</evidence>
<reference evidence="5" key="1">
    <citation type="journal article" date="2022" name="bioRxiv">
        <title>Genomics of Preaxostyla Flagellates Illuminates Evolutionary Transitions and the Path Towards Mitochondrial Loss.</title>
        <authorList>
            <person name="Novak L.V.F."/>
            <person name="Treitli S.C."/>
            <person name="Pyrih J."/>
            <person name="Halakuc P."/>
            <person name="Pipaliya S.V."/>
            <person name="Vacek V."/>
            <person name="Brzon O."/>
            <person name="Soukal P."/>
            <person name="Eme L."/>
            <person name="Dacks J.B."/>
            <person name="Karnkowska A."/>
            <person name="Elias M."/>
            <person name="Hampl V."/>
        </authorList>
    </citation>
    <scope>NUCLEOTIDE SEQUENCE</scope>
    <source>
        <strain evidence="5">RCP-MX</strain>
    </source>
</reference>
<dbReference type="PROSITE" id="PS00139">
    <property type="entry name" value="THIOL_PROTEASE_CYS"/>
    <property type="match status" value="1"/>
</dbReference>
<dbReference type="PRINTS" id="PR00705">
    <property type="entry name" value="PAPAIN"/>
</dbReference>
<sequence length="462" mass="49830">MLLLLLLCTAVVFGRLDHNFIFGASNRAANYSGCMPNHPEWCFGTAPTPEHLRRQYAKDEADFDTNDPIPTSYDARKVYPQCKSLINVVDQGSCGSCWAQSAAGMVADRLCTSGGANVMGSAGYELNCDKSCIAARSCNSGCQGGYLQNSLDWITKNGITTADCVKYVPRDGTCPKTCDNGAAIPKYKPVSYARLSSVDAIKRSISTGGSVQAAYTVYGDFEQYKGGVYKHKSGSVLGGHAIKLIGYGTEGSTPYWIAQNSWGPTWGESGYFRIVQGSNDCGIEQDVWEVTFPVAPPTPGPTPVPPTPGPTPVPPTPQPTPVPPTPPSPGTCTYLGKPGTVARVSRVPVCRFVQYPVCLVESQQQIVHHIIMCLAAARRSRQSQRDCYNVAQAFMCLDGFPRVMNDVPLPPCQSLCQRFVMQCGQYLSSTMPMPDCGTYPTSQCIAPSQQPSGEYDVDQSLL</sequence>
<accession>A0ABQ8UQQ5</accession>
<feature type="region of interest" description="Disordered" evidence="3">
    <location>
        <begin position="295"/>
        <end position="327"/>
    </location>
</feature>
<keyword evidence="2" id="KW-1015">Disulfide bond</keyword>